<feature type="transmembrane region" description="Helical" evidence="14">
    <location>
        <begin position="564"/>
        <end position="590"/>
    </location>
</feature>
<dbReference type="EMBL" id="JAVRHK010000002">
    <property type="protein sequence ID" value="MDT0675444.1"/>
    <property type="molecule type" value="Genomic_DNA"/>
</dbReference>
<feature type="transmembrane region" description="Helical" evidence="14">
    <location>
        <begin position="263"/>
        <end position="286"/>
    </location>
</feature>
<evidence type="ECO:0000256" key="12">
    <source>
        <dbReference type="ARBA" id="ARBA00033708"/>
    </source>
</evidence>
<evidence type="ECO:0000256" key="6">
    <source>
        <dbReference type="ARBA" id="ARBA00022847"/>
    </source>
</evidence>
<evidence type="ECO:0000313" key="15">
    <source>
        <dbReference type="EMBL" id="MDT0675444.1"/>
    </source>
</evidence>
<keyword evidence="11" id="KW-0739">Sodium transport</keyword>
<dbReference type="Proteomes" id="UP001262582">
    <property type="component" value="Unassembled WGS sequence"/>
</dbReference>
<evidence type="ECO:0000256" key="11">
    <source>
        <dbReference type="ARBA" id="ARBA00023201"/>
    </source>
</evidence>
<accession>A0ABU3D1T5</accession>
<evidence type="ECO:0000256" key="8">
    <source>
        <dbReference type="ARBA" id="ARBA00023053"/>
    </source>
</evidence>
<evidence type="ECO:0000256" key="13">
    <source>
        <dbReference type="RuleBase" id="RU362091"/>
    </source>
</evidence>
<dbReference type="PANTHER" id="PTHR48086">
    <property type="entry name" value="SODIUM/PROLINE SYMPORTER-RELATED"/>
    <property type="match status" value="1"/>
</dbReference>
<keyword evidence="3" id="KW-0813">Transport</keyword>
<evidence type="ECO:0000256" key="2">
    <source>
        <dbReference type="ARBA" id="ARBA00006434"/>
    </source>
</evidence>
<dbReference type="PANTHER" id="PTHR48086:SF3">
    <property type="entry name" value="SODIUM_PROLINE SYMPORTER"/>
    <property type="match status" value="1"/>
</dbReference>
<feature type="transmembrane region" description="Helical" evidence="14">
    <location>
        <begin position="118"/>
        <end position="142"/>
    </location>
</feature>
<dbReference type="InterPro" id="IPR050277">
    <property type="entry name" value="Sodium:Solute_Symporter"/>
</dbReference>
<evidence type="ECO:0000256" key="10">
    <source>
        <dbReference type="ARBA" id="ARBA00023136"/>
    </source>
</evidence>
<feature type="transmembrane region" description="Helical" evidence="14">
    <location>
        <begin position="162"/>
        <end position="186"/>
    </location>
</feature>
<comment type="subcellular location">
    <subcellularLocation>
        <location evidence="1">Cell membrane</location>
        <topology evidence="1">Multi-pass membrane protein</topology>
    </subcellularLocation>
</comment>
<organism evidence="15 16">
    <name type="scientific">Autumnicola musiva</name>
    <dbReference type="NCBI Taxonomy" id="3075589"/>
    <lineage>
        <taxon>Bacteria</taxon>
        <taxon>Pseudomonadati</taxon>
        <taxon>Bacteroidota</taxon>
        <taxon>Flavobacteriia</taxon>
        <taxon>Flavobacteriales</taxon>
        <taxon>Flavobacteriaceae</taxon>
        <taxon>Autumnicola</taxon>
    </lineage>
</organism>
<dbReference type="Gene3D" id="1.20.1730.10">
    <property type="entry name" value="Sodium/glucose cotransporter"/>
    <property type="match status" value="1"/>
</dbReference>
<dbReference type="InterPro" id="IPR038377">
    <property type="entry name" value="Na/Glc_symporter_sf"/>
</dbReference>
<feature type="transmembrane region" description="Helical" evidence="14">
    <location>
        <begin position="596"/>
        <end position="614"/>
    </location>
</feature>
<dbReference type="InterPro" id="IPR001734">
    <property type="entry name" value="Na/solute_symporter"/>
</dbReference>
<feature type="transmembrane region" description="Helical" evidence="14">
    <location>
        <begin position="198"/>
        <end position="219"/>
    </location>
</feature>
<feature type="transmembrane region" description="Helical" evidence="14">
    <location>
        <begin position="6"/>
        <end position="23"/>
    </location>
</feature>
<dbReference type="CDD" id="cd11477">
    <property type="entry name" value="SLC5sbd_u1"/>
    <property type="match status" value="1"/>
</dbReference>
<evidence type="ECO:0000313" key="16">
    <source>
        <dbReference type="Proteomes" id="UP001262582"/>
    </source>
</evidence>
<sequence length="630" mass="70871">MHIVDVIIIVLYILLTLGVGVWVSKKASRGLDSYFLGGKTIKWYYLGLSNGSGMFDVSGTAWMVGILFLYGVKSFMFMWMWPVFNQVFVMMFLAVWIRRSRVMTGSEWILTRFGDGKAGRASHLIVAIFAVVASIGFIAYFFEGAGKFLTVILPWDLSLNLAGANLFTSEQIYALLIIFFTTIYTIKGGMFSVVTTEVLQYGIMVVAGILVAGYTFMAFTDVEVNNVIPEEWKNVFFGNELTGFWSGDYQEFNHLIDTQGYKMFSAFIGMTIFKGFFSSVAGPTPGYDMQRILSTRSVKEAAYMSGFTNLVLFIPRYLLIAGIVLLGLFFIAPQMVESGAVTGNDLEVILPKVINNQVPVGIKGLLLAGLLAAFMSTFSAFVNAGPAYIVNDIYKKYLKPVASDEHYVKASHIASFAVVILGVVMGFFADSINSITLWITSSLYGGYVAANFLKWIWWRFNGWGYFWGMLAGLIVATLQFILDQNKANLEVDTLLHELAEIPAIYLFPIILVCSILGSLLGTFFTQPTDMVTLKSFYKNVHPWGWWKPVRENLKDEKVEKNDQFWLDMFNCIVGIVWQSSMILLPIFLVVRDYGKMWITLAVFLIISLILKFTWLDKVKFKDDEEHTMAG</sequence>
<feature type="transmembrane region" description="Helical" evidence="14">
    <location>
        <begin position="307"/>
        <end position="332"/>
    </location>
</feature>
<feature type="transmembrane region" description="Helical" evidence="14">
    <location>
        <begin position="435"/>
        <end position="453"/>
    </location>
</feature>
<comment type="caution">
    <text evidence="15">The sequence shown here is derived from an EMBL/GenBank/DDBJ whole genome shotgun (WGS) entry which is preliminary data.</text>
</comment>
<dbReference type="Pfam" id="PF00474">
    <property type="entry name" value="SSF"/>
    <property type="match status" value="1"/>
</dbReference>
<feature type="transmembrane region" description="Helical" evidence="14">
    <location>
        <begin position="502"/>
        <end position="524"/>
    </location>
</feature>
<gene>
    <name evidence="15" type="ORF">RM539_02465</name>
</gene>
<keyword evidence="9" id="KW-0406">Ion transport</keyword>
<comment type="catalytic activity">
    <reaction evidence="12">
        <text>L-proline(in) + Na(+)(in) = L-proline(out) + Na(+)(out)</text>
        <dbReference type="Rhea" id="RHEA:28967"/>
        <dbReference type="ChEBI" id="CHEBI:29101"/>
        <dbReference type="ChEBI" id="CHEBI:60039"/>
    </reaction>
</comment>
<dbReference type="PROSITE" id="PS50283">
    <property type="entry name" value="NA_SOLUT_SYMP_3"/>
    <property type="match status" value="1"/>
</dbReference>
<evidence type="ECO:0000256" key="9">
    <source>
        <dbReference type="ARBA" id="ARBA00023065"/>
    </source>
</evidence>
<keyword evidence="6" id="KW-0769">Symport</keyword>
<reference evidence="15 16" key="1">
    <citation type="submission" date="2023-09" db="EMBL/GenBank/DDBJ databases">
        <authorList>
            <person name="Rey-Velasco X."/>
        </authorList>
    </citation>
    <scope>NUCLEOTIDE SEQUENCE [LARGE SCALE GENOMIC DNA]</scope>
    <source>
        <strain evidence="15 16">F117</strain>
    </source>
</reference>
<feature type="transmembrane region" description="Helical" evidence="14">
    <location>
        <begin position="410"/>
        <end position="429"/>
    </location>
</feature>
<evidence type="ECO:0000256" key="7">
    <source>
        <dbReference type="ARBA" id="ARBA00022989"/>
    </source>
</evidence>
<keyword evidence="7 14" id="KW-1133">Transmembrane helix</keyword>
<evidence type="ECO:0000256" key="1">
    <source>
        <dbReference type="ARBA" id="ARBA00004651"/>
    </source>
</evidence>
<comment type="similarity">
    <text evidence="2 13">Belongs to the sodium:solute symporter (SSF) (TC 2.A.21) family.</text>
</comment>
<evidence type="ECO:0000256" key="3">
    <source>
        <dbReference type="ARBA" id="ARBA00022448"/>
    </source>
</evidence>
<evidence type="ECO:0000256" key="14">
    <source>
        <dbReference type="SAM" id="Phobius"/>
    </source>
</evidence>
<keyword evidence="4" id="KW-1003">Cell membrane</keyword>
<keyword evidence="16" id="KW-1185">Reference proteome</keyword>
<proteinExistence type="inferred from homology"/>
<keyword evidence="10 14" id="KW-0472">Membrane</keyword>
<evidence type="ECO:0000256" key="4">
    <source>
        <dbReference type="ARBA" id="ARBA00022475"/>
    </source>
</evidence>
<feature type="transmembrane region" description="Helical" evidence="14">
    <location>
        <begin position="43"/>
        <end position="70"/>
    </location>
</feature>
<feature type="transmembrane region" description="Helical" evidence="14">
    <location>
        <begin position="76"/>
        <end position="97"/>
    </location>
</feature>
<dbReference type="RefSeq" id="WP_311501917.1">
    <property type="nucleotide sequence ID" value="NZ_JAVRHK010000002.1"/>
</dbReference>
<feature type="transmembrane region" description="Helical" evidence="14">
    <location>
        <begin position="465"/>
        <end position="482"/>
    </location>
</feature>
<protein>
    <submittedName>
        <fullName evidence="15">Sodium:solute symporter family protein</fullName>
    </submittedName>
</protein>
<keyword evidence="5 14" id="KW-0812">Transmembrane</keyword>
<feature type="transmembrane region" description="Helical" evidence="14">
    <location>
        <begin position="365"/>
        <end position="389"/>
    </location>
</feature>
<name>A0ABU3D1T5_9FLAO</name>
<keyword evidence="8" id="KW-0915">Sodium</keyword>
<evidence type="ECO:0000256" key="5">
    <source>
        <dbReference type="ARBA" id="ARBA00022692"/>
    </source>
</evidence>